<keyword evidence="3" id="KW-1185">Reference proteome</keyword>
<dbReference type="EMBL" id="BAABME010020340">
    <property type="protein sequence ID" value="GAA0160131.1"/>
    <property type="molecule type" value="Genomic_DNA"/>
</dbReference>
<dbReference type="PANTHER" id="PTHR48258">
    <property type="entry name" value="DUF4218 DOMAIN-CONTAINING PROTEIN-RELATED"/>
    <property type="match status" value="1"/>
</dbReference>
<name>A0AAV3QB04_LITER</name>
<evidence type="ECO:0000259" key="1">
    <source>
        <dbReference type="Pfam" id="PF13960"/>
    </source>
</evidence>
<dbReference type="Pfam" id="PF13960">
    <property type="entry name" value="DUF4218"/>
    <property type="match status" value="1"/>
</dbReference>
<feature type="domain" description="DUF4218" evidence="1">
    <location>
        <begin position="31"/>
        <end position="126"/>
    </location>
</feature>
<proteinExistence type="predicted"/>
<protein>
    <recommendedName>
        <fullName evidence="1">DUF4218 domain-containing protein</fullName>
    </recommendedName>
</protein>
<dbReference type="AlphaFoldDB" id="A0AAV3QB04"/>
<evidence type="ECO:0000313" key="2">
    <source>
        <dbReference type="EMBL" id="GAA0160131.1"/>
    </source>
</evidence>
<accession>A0AAV3QB04</accession>
<evidence type="ECO:0000313" key="3">
    <source>
        <dbReference type="Proteomes" id="UP001454036"/>
    </source>
</evidence>
<gene>
    <name evidence="2" type="ORF">LIER_38981</name>
</gene>
<dbReference type="InterPro" id="IPR025452">
    <property type="entry name" value="DUF4218"/>
</dbReference>
<sequence length="129" mass="15059">MQQILPVIVRKILPTSVVKVLIELSNFFKKLCSKVNTISDVEKIQERIVLTICHLEKIFPASFFDIMEHLPIHLAGEALMARPVQFRWMYSIERYLSTLKKYVCNRAHPEGSIENGYLMEECMNFVQDI</sequence>
<organism evidence="2 3">
    <name type="scientific">Lithospermum erythrorhizon</name>
    <name type="common">Purple gromwell</name>
    <name type="synonym">Lithospermum officinale var. erythrorhizon</name>
    <dbReference type="NCBI Taxonomy" id="34254"/>
    <lineage>
        <taxon>Eukaryota</taxon>
        <taxon>Viridiplantae</taxon>
        <taxon>Streptophyta</taxon>
        <taxon>Embryophyta</taxon>
        <taxon>Tracheophyta</taxon>
        <taxon>Spermatophyta</taxon>
        <taxon>Magnoliopsida</taxon>
        <taxon>eudicotyledons</taxon>
        <taxon>Gunneridae</taxon>
        <taxon>Pentapetalae</taxon>
        <taxon>asterids</taxon>
        <taxon>lamiids</taxon>
        <taxon>Boraginales</taxon>
        <taxon>Boraginaceae</taxon>
        <taxon>Boraginoideae</taxon>
        <taxon>Lithospermeae</taxon>
        <taxon>Lithospermum</taxon>
    </lineage>
</organism>
<dbReference type="Proteomes" id="UP001454036">
    <property type="component" value="Unassembled WGS sequence"/>
</dbReference>
<reference evidence="2 3" key="1">
    <citation type="submission" date="2024-01" db="EMBL/GenBank/DDBJ databases">
        <title>The complete chloroplast genome sequence of Lithospermum erythrorhizon: insights into the phylogenetic relationship among Boraginaceae species and the maternal lineages of purple gromwells.</title>
        <authorList>
            <person name="Okada T."/>
            <person name="Watanabe K."/>
        </authorList>
    </citation>
    <scope>NUCLEOTIDE SEQUENCE [LARGE SCALE GENOMIC DNA]</scope>
</reference>
<dbReference type="PANTHER" id="PTHR48258:SF15">
    <property type="entry name" value="OS02G0543900 PROTEIN"/>
    <property type="match status" value="1"/>
</dbReference>
<comment type="caution">
    <text evidence="2">The sequence shown here is derived from an EMBL/GenBank/DDBJ whole genome shotgun (WGS) entry which is preliminary data.</text>
</comment>